<organism evidence="1 2">
    <name type="scientific">Symbiodinium pilosum</name>
    <name type="common">Dinoflagellate</name>
    <dbReference type="NCBI Taxonomy" id="2952"/>
    <lineage>
        <taxon>Eukaryota</taxon>
        <taxon>Sar</taxon>
        <taxon>Alveolata</taxon>
        <taxon>Dinophyceae</taxon>
        <taxon>Suessiales</taxon>
        <taxon>Symbiodiniaceae</taxon>
        <taxon>Symbiodinium</taxon>
    </lineage>
</organism>
<dbReference type="Proteomes" id="UP000649617">
    <property type="component" value="Unassembled WGS sequence"/>
</dbReference>
<evidence type="ECO:0000313" key="2">
    <source>
        <dbReference type="Proteomes" id="UP000649617"/>
    </source>
</evidence>
<evidence type="ECO:0000313" key="1">
    <source>
        <dbReference type="EMBL" id="CAE7245472.1"/>
    </source>
</evidence>
<keyword evidence="2" id="KW-1185">Reference proteome</keyword>
<proteinExistence type="predicted"/>
<accession>A0A812LI29</accession>
<protein>
    <submittedName>
        <fullName evidence="1">PPP1R12B protein</fullName>
    </submittedName>
</protein>
<sequence length="315" mass="34979">MPWIIDSVVCSFRRLRALRREAPLFSSSRELSGPALWNHLLAVDVLHELLFSTIMLHWNRYAPLPASERVLLQDWVDMHRVGGNQIVPAVVLTPIFEMVSNWSWEPLHIGTPSPDANSNEDLHTLFDGLASVEGWAYTLGNDFLTHVDETAHGIMEQEHIHKALGYVCEGTFSARDPIGQSAVAAPISHAVKAVCAQDAEGMNFSSDVWISLCGPLLFLAFDQVTCPFAFVYTGDAQLADVNPGRALFSLEALPRRDDQASRLEIILLLPDGRWHICSLQKLVLQLADPRHLKDWMTCFADLALKGAGGNSLKHI</sequence>
<gene>
    <name evidence="1" type="primary">PPP1R12B</name>
    <name evidence="1" type="ORF">SPIL2461_LOCUS4461</name>
</gene>
<comment type="caution">
    <text evidence="1">The sequence shown here is derived from an EMBL/GenBank/DDBJ whole genome shotgun (WGS) entry which is preliminary data.</text>
</comment>
<dbReference type="AlphaFoldDB" id="A0A812LI29"/>
<dbReference type="EMBL" id="CAJNIZ010005891">
    <property type="protein sequence ID" value="CAE7245472.1"/>
    <property type="molecule type" value="Genomic_DNA"/>
</dbReference>
<dbReference type="OrthoDB" id="539213at2759"/>
<reference evidence="1" key="1">
    <citation type="submission" date="2021-02" db="EMBL/GenBank/DDBJ databases">
        <authorList>
            <person name="Dougan E. K."/>
            <person name="Rhodes N."/>
            <person name="Thang M."/>
            <person name="Chan C."/>
        </authorList>
    </citation>
    <scope>NUCLEOTIDE SEQUENCE</scope>
</reference>
<name>A0A812LI29_SYMPI</name>